<sequence>MRHIALFVENFDETLRFYNDWLGMEIEWQPDEDNIYLCSGADNLAIHRYSGRERPTSVQRLDHLGFILRQAEDVDAWYEFLKDKGVDIKAEPKTHRDGARSFYCLDPDGNLVQLIHHPPIADKV</sequence>
<evidence type="ECO:0000259" key="1">
    <source>
        <dbReference type="PROSITE" id="PS51819"/>
    </source>
</evidence>
<dbReference type="Proteomes" id="UP000596063">
    <property type="component" value="Chromosome"/>
</dbReference>
<evidence type="ECO:0000313" key="3">
    <source>
        <dbReference type="Proteomes" id="UP000596063"/>
    </source>
</evidence>
<feature type="domain" description="VOC" evidence="1">
    <location>
        <begin position="1"/>
        <end position="117"/>
    </location>
</feature>
<dbReference type="InterPro" id="IPR029068">
    <property type="entry name" value="Glyas_Bleomycin-R_OHBP_Dase"/>
</dbReference>
<dbReference type="PANTHER" id="PTHR36113">
    <property type="entry name" value="LYASE, PUTATIVE-RELATED-RELATED"/>
    <property type="match status" value="1"/>
</dbReference>
<protein>
    <submittedName>
        <fullName evidence="2">VOC family protein</fullName>
    </submittedName>
</protein>
<name>A0A7T4R4A2_9GAMM</name>
<dbReference type="PANTHER" id="PTHR36113:SF1">
    <property type="entry name" value="GLYOXALASE_BLEOMYCIN RESISTANCE PROTEIN_DIOXYGENASE"/>
    <property type="match status" value="1"/>
</dbReference>
<reference evidence="2 3" key="1">
    <citation type="submission" date="2020-12" db="EMBL/GenBank/DDBJ databases">
        <authorList>
            <person name="Shan Y."/>
        </authorList>
    </citation>
    <scope>NUCLEOTIDE SEQUENCE [LARGE SCALE GENOMIC DNA]</scope>
    <source>
        <strain evidence="3">csc3.9</strain>
    </source>
</reference>
<dbReference type="EMBL" id="CP066167">
    <property type="protein sequence ID" value="QQD20084.1"/>
    <property type="molecule type" value="Genomic_DNA"/>
</dbReference>
<dbReference type="InterPro" id="IPR037523">
    <property type="entry name" value="VOC_core"/>
</dbReference>
<organism evidence="2 3">
    <name type="scientific">Spongiibacter nanhainus</name>
    <dbReference type="NCBI Taxonomy" id="2794344"/>
    <lineage>
        <taxon>Bacteria</taxon>
        <taxon>Pseudomonadati</taxon>
        <taxon>Pseudomonadota</taxon>
        <taxon>Gammaproteobacteria</taxon>
        <taxon>Cellvibrionales</taxon>
        <taxon>Spongiibacteraceae</taxon>
        <taxon>Spongiibacter</taxon>
    </lineage>
</organism>
<dbReference type="InterPro" id="IPR051332">
    <property type="entry name" value="Fosfomycin_Res_Enzymes"/>
</dbReference>
<dbReference type="KEGG" id="snan:I6N98_06025"/>
<proteinExistence type="predicted"/>
<evidence type="ECO:0000313" key="2">
    <source>
        <dbReference type="EMBL" id="QQD20084.1"/>
    </source>
</evidence>
<gene>
    <name evidence="2" type="ORF">I6N98_06025</name>
</gene>
<keyword evidence="3" id="KW-1185">Reference proteome</keyword>
<dbReference type="InterPro" id="IPR004360">
    <property type="entry name" value="Glyas_Fos-R_dOase_dom"/>
</dbReference>
<dbReference type="PROSITE" id="PS51819">
    <property type="entry name" value="VOC"/>
    <property type="match status" value="1"/>
</dbReference>
<accession>A0A7T4R4A2</accession>
<dbReference type="Pfam" id="PF00903">
    <property type="entry name" value="Glyoxalase"/>
    <property type="match status" value="1"/>
</dbReference>
<dbReference type="SUPFAM" id="SSF54593">
    <property type="entry name" value="Glyoxalase/Bleomycin resistance protein/Dihydroxybiphenyl dioxygenase"/>
    <property type="match status" value="1"/>
</dbReference>
<dbReference type="CDD" id="cd06587">
    <property type="entry name" value="VOC"/>
    <property type="match status" value="1"/>
</dbReference>
<dbReference type="Gene3D" id="3.10.180.10">
    <property type="entry name" value="2,3-Dihydroxybiphenyl 1,2-Dioxygenase, domain 1"/>
    <property type="match status" value="1"/>
</dbReference>
<dbReference type="AlphaFoldDB" id="A0A7T4R4A2"/>